<keyword evidence="1" id="KW-0175">Coiled coil</keyword>
<feature type="domain" description="Reverse transcriptase" evidence="2">
    <location>
        <begin position="449"/>
        <end position="567"/>
    </location>
</feature>
<dbReference type="PANTHER" id="PTHR24559:SF444">
    <property type="entry name" value="REVERSE TRANSCRIPTASE DOMAIN-CONTAINING PROTEIN"/>
    <property type="match status" value="1"/>
</dbReference>
<keyword evidence="3" id="KW-0808">Transferase</keyword>
<organism evidence="3">
    <name type="scientific">Tanacetum cinerariifolium</name>
    <name type="common">Dalmatian daisy</name>
    <name type="synonym">Chrysanthemum cinerariifolium</name>
    <dbReference type="NCBI Taxonomy" id="118510"/>
    <lineage>
        <taxon>Eukaryota</taxon>
        <taxon>Viridiplantae</taxon>
        <taxon>Streptophyta</taxon>
        <taxon>Embryophyta</taxon>
        <taxon>Tracheophyta</taxon>
        <taxon>Spermatophyta</taxon>
        <taxon>Magnoliopsida</taxon>
        <taxon>eudicotyledons</taxon>
        <taxon>Gunneridae</taxon>
        <taxon>Pentapetalae</taxon>
        <taxon>asterids</taxon>
        <taxon>campanulids</taxon>
        <taxon>Asterales</taxon>
        <taxon>Asteraceae</taxon>
        <taxon>Asteroideae</taxon>
        <taxon>Anthemideae</taxon>
        <taxon>Anthemidinae</taxon>
        <taxon>Tanacetum</taxon>
    </lineage>
</organism>
<dbReference type="InterPro" id="IPR043502">
    <property type="entry name" value="DNA/RNA_pol_sf"/>
</dbReference>
<gene>
    <name evidence="3" type="ORF">Tci_575945</name>
</gene>
<dbReference type="AlphaFoldDB" id="A0A699J1C9"/>
<dbReference type="InterPro" id="IPR043128">
    <property type="entry name" value="Rev_trsase/Diguanyl_cyclase"/>
</dbReference>
<dbReference type="InterPro" id="IPR053134">
    <property type="entry name" value="RNA-dir_DNA_polymerase"/>
</dbReference>
<dbReference type="GO" id="GO:0003964">
    <property type="term" value="F:RNA-directed DNA polymerase activity"/>
    <property type="evidence" value="ECO:0007669"/>
    <property type="project" value="UniProtKB-KW"/>
</dbReference>
<dbReference type="EMBL" id="BKCJ010359696">
    <property type="protein sequence ID" value="GFA03973.1"/>
    <property type="molecule type" value="Genomic_DNA"/>
</dbReference>
<proteinExistence type="predicted"/>
<dbReference type="InterPro" id="IPR000477">
    <property type="entry name" value="RT_dom"/>
</dbReference>
<keyword evidence="3" id="KW-0548">Nucleotidyltransferase</keyword>
<comment type="caution">
    <text evidence="3">The sequence shown here is derived from an EMBL/GenBank/DDBJ whole genome shotgun (WGS) entry which is preliminary data.</text>
</comment>
<evidence type="ECO:0000313" key="3">
    <source>
        <dbReference type="EMBL" id="GFA03973.1"/>
    </source>
</evidence>
<name>A0A699J1C9_TANCI</name>
<feature type="coiled-coil region" evidence="1">
    <location>
        <begin position="215"/>
        <end position="277"/>
    </location>
</feature>
<evidence type="ECO:0000256" key="1">
    <source>
        <dbReference type="SAM" id="Coils"/>
    </source>
</evidence>
<keyword evidence="3" id="KW-0695">RNA-directed DNA polymerase</keyword>
<dbReference type="Gene3D" id="3.10.10.10">
    <property type="entry name" value="HIV Type 1 Reverse Transcriptase, subunit A, domain 1"/>
    <property type="match status" value="1"/>
</dbReference>
<dbReference type="PANTHER" id="PTHR24559">
    <property type="entry name" value="TRANSPOSON TY3-I GAG-POL POLYPROTEIN"/>
    <property type="match status" value="1"/>
</dbReference>
<accession>A0A699J1C9</accession>
<sequence length="648" mass="74246">MSADSAVTFSSVHSEARSWSIPSKDPYEEAARQLFEQASHPPEYVPRDHVPVFVLEFEHPEDLVPAEGEAPTSLLPLGFLSPRIRSLSLRALVTEMNAIASSLHRSLHLSGTPPLLPISTPSTSRGVGIPEANTPPRNRPLLATPRPGCEIGESSAAAARRQGPAMAYGVDCSYMETRLQDTERRMMATLELVNRRVSYQVDVCTRESSEFCTRHHDAQKDRAAMRAEIEVLRNERLAYEQEGIRTREALARSEAHCRALEARVAVLETHARKINAECYRALYRKEGDGVQHLEDWIRGNLELRRHHAMIVCDKKLVRVPFGNETLVFCGAKSYIERESREYRAKGCHVFLAQISATKEDDKPEGKQVKDVPIGQDFPKVFPENFPGQPPARPVEFPINLILGVAPVARAPYRLDPSEMKELSGQLQEFSDKGFIRPSSSPWETPVLFVKKKDGSFRMCIDYRESNKLTVKYHYPLPRIDDLFDQLQGSSIYSKIDLRSGYHQFRVREQDISKRAFRTRYGHYEFQVMPFGLIHALAVFMDLMNRVCKPYLDKFVILVIDDILNYSKLVIGLCSRSHLKKRLYDSFVEEPVEIMERDIKRLKRIQIPLVKVRWNSRRGPEFTWEREDSFKKKYPHLFTNRTSSSTTKS</sequence>
<dbReference type="CDD" id="cd01647">
    <property type="entry name" value="RT_LTR"/>
    <property type="match status" value="1"/>
</dbReference>
<reference evidence="3" key="1">
    <citation type="journal article" date="2019" name="Sci. Rep.">
        <title>Draft genome of Tanacetum cinerariifolium, the natural source of mosquito coil.</title>
        <authorList>
            <person name="Yamashiro T."/>
            <person name="Shiraishi A."/>
            <person name="Satake H."/>
            <person name="Nakayama K."/>
        </authorList>
    </citation>
    <scope>NUCLEOTIDE SEQUENCE</scope>
</reference>
<dbReference type="Pfam" id="PF00078">
    <property type="entry name" value="RVT_1"/>
    <property type="match status" value="1"/>
</dbReference>
<dbReference type="Gene3D" id="3.30.70.270">
    <property type="match status" value="1"/>
</dbReference>
<dbReference type="SUPFAM" id="SSF56672">
    <property type="entry name" value="DNA/RNA polymerases"/>
    <property type="match status" value="1"/>
</dbReference>
<protein>
    <submittedName>
        <fullName evidence="3">Putative reverse transcriptase domain-containing protein</fullName>
    </submittedName>
</protein>
<evidence type="ECO:0000259" key="2">
    <source>
        <dbReference type="Pfam" id="PF00078"/>
    </source>
</evidence>